<name>A0ACC0IQL6_9ERIC</name>
<accession>A0ACC0IQL6</accession>
<comment type="caution">
    <text evidence="1">The sequence shown here is derived from an EMBL/GenBank/DDBJ whole genome shotgun (WGS) entry which is preliminary data.</text>
</comment>
<keyword evidence="2" id="KW-1185">Reference proteome</keyword>
<dbReference type="EMBL" id="CM045760">
    <property type="protein sequence ID" value="KAI8028217.1"/>
    <property type="molecule type" value="Genomic_DNA"/>
</dbReference>
<dbReference type="Proteomes" id="UP001060215">
    <property type="component" value="Chromosome 3"/>
</dbReference>
<proteinExistence type="predicted"/>
<reference evidence="1 2" key="1">
    <citation type="journal article" date="2022" name="Plant J.">
        <title>Chromosome-level genome of Camellia lanceoleosa provides a valuable resource for understanding genome evolution and self-incompatibility.</title>
        <authorList>
            <person name="Gong W."/>
            <person name="Xiao S."/>
            <person name="Wang L."/>
            <person name="Liao Z."/>
            <person name="Chang Y."/>
            <person name="Mo W."/>
            <person name="Hu G."/>
            <person name="Li W."/>
            <person name="Zhao G."/>
            <person name="Zhu H."/>
            <person name="Hu X."/>
            <person name="Ji K."/>
            <person name="Xiang X."/>
            <person name="Song Q."/>
            <person name="Yuan D."/>
            <person name="Jin S."/>
            <person name="Zhang L."/>
        </authorList>
    </citation>
    <scope>NUCLEOTIDE SEQUENCE [LARGE SCALE GENOMIC DNA]</scope>
    <source>
        <strain evidence="1">SQ_2022a</strain>
    </source>
</reference>
<gene>
    <name evidence="1" type="ORF">LOK49_LG02G01137</name>
</gene>
<protein>
    <submittedName>
        <fullName evidence="1">Uncharacterized protein</fullName>
    </submittedName>
</protein>
<sequence>MAASTSASSTSNAAADSTHHLMKQMRSHEIAIVELNNLSSSRAVYQKNGNIFFRTTAQKATAFEQRQLDATKAKLRQLNSP</sequence>
<organism evidence="1 2">
    <name type="scientific">Camellia lanceoleosa</name>
    <dbReference type="NCBI Taxonomy" id="1840588"/>
    <lineage>
        <taxon>Eukaryota</taxon>
        <taxon>Viridiplantae</taxon>
        <taxon>Streptophyta</taxon>
        <taxon>Embryophyta</taxon>
        <taxon>Tracheophyta</taxon>
        <taxon>Spermatophyta</taxon>
        <taxon>Magnoliopsida</taxon>
        <taxon>eudicotyledons</taxon>
        <taxon>Gunneridae</taxon>
        <taxon>Pentapetalae</taxon>
        <taxon>asterids</taxon>
        <taxon>Ericales</taxon>
        <taxon>Theaceae</taxon>
        <taxon>Camellia</taxon>
    </lineage>
</organism>
<evidence type="ECO:0000313" key="2">
    <source>
        <dbReference type="Proteomes" id="UP001060215"/>
    </source>
</evidence>
<evidence type="ECO:0000313" key="1">
    <source>
        <dbReference type="EMBL" id="KAI8028217.1"/>
    </source>
</evidence>